<dbReference type="Proteomes" id="UP000325081">
    <property type="component" value="Unassembled WGS sequence"/>
</dbReference>
<keyword evidence="3" id="KW-1185">Reference proteome</keyword>
<comment type="caution">
    <text evidence="2">The sequence shown here is derived from an EMBL/GenBank/DDBJ whole genome shotgun (WGS) entry which is preliminary data.</text>
</comment>
<reference evidence="3" key="1">
    <citation type="journal article" date="2019" name="Curr. Biol.">
        <title>Genome Sequence of Striga asiatica Provides Insight into the Evolution of Plant Parasitism.</title>
        <authorList>
            <person name="Yoshida S."/>
            <person name="Kim S."/>
            <person name="Wafula E.K."/>
            <person name="Tanskanen J."/>
            <person name="Kim Y.M."/>
            <person name="Honaas L."/>
            <person name="Yang Z."/>
            <person name="Spallek T."/>
            <person name="Conn C.E."/>
            <person name="Ichihashi Y."/>
            <person name="Cheong K."/>
            <person name="Cui S."/>
            <person name="Der J.P."/>
            <person name="Gundlach H."/>
            <person name="Jiao Y."/>
            <person name="Hori C."/>
            <person name="Ishida J.K."/>
            <person name="Kasahara H."/>
            <person name="Kiba T."/>
            <person name="Kim M.S."/>
            <person name="Koo N."/>
            <person name="Laohavisit A."/>
            <person name="Lee Y.H."/>
            <person name="Lumba S."/>
            <person name="McCourt P."/>
            <person name="Mortimer J.C."/>
            <person name="Mutuku J.M."/>
            <person name="Nomura T."/>
            <person name="Sasaki-Sekimoto Y."/>
            <person name="Seto Y."/>
            <person name="Wang Y."/>
            <person name="Wakatake T."/>
            <person name="Sakakibara H."/>
            <person name="Demura T."/>
            <person name="Yamaguchi S."/>
            <person name="Yoneyama K."/>
            <person name="Manabe R.I."/>
            <person name="Nelson D.C."/>
            <person name="Schulman A.H."/>
            <person name="Timko M.P."/>
            <person name="dePamphilis C.W."/>
            <person name="Choi D."/>
            <person name="Shirasu K."/>
        </authorList>
    </citation>
    <scope>NUCLEOTIDE SEQUENCE [LARGE SCALE GENOMIC DNA]</scope>
    <source>
        <strain evidence="3">cv. UVA1</strain>
    </source>
</reference>
<accession>A0A5A7PUT2</accession>
<gene>
    <name evidence="2" type="ORF">STAS_12642</name>
</gene>
<dbReference type="EMBL" id="BKCP01005139">
    <property type="protein sequence ID" value="GER36312.1"/>
    <property type="molecule type" value="Genomic_DNA"/>
</dbReference>
<protein>
    <submittedName>
        <fullName evidence="2">Indole-3-glycerol phosphate synthase</fullName>
    </submittedName>
</protein>
<sequence length="121" mass="13543">MVGGSPLEARWPKEFSEGGGFAAQSRGYEPLFDDPISGIDPSPQEFQPLFKDYQTREHLKNNNNLFCKISCEFRRSHVRNNSYVLDLDIVCASDSSEEVLGGFRVVAMLDEVVGDWDHDGG</sequence>
<evidence type="ECO:0000256" key="1">
    <source>
        <dbReference type="SAM" id="MobiDB-lite"/>
    </source>
</evidence>
<organism evidence="2 3">
    <name type="scientific">Striga asiatica</name>
    <name type="common">Asiatic witchweed</name>
    <name type="synonym">Buchnera asiatica</name>
    <dbReference type="NCBI Taxonomy" id="4170"/>
    <lineage>
        <taxon>Eukaryota</taxon>
        <taxon>Viridiplantae</taxon>
        <taxon>Streptophyta</taxon>
        <taxon>Embryophyta</taxon>
        <taxon>Tracheophyta</taxon>
        <taxon>Spermatophyta</taxon>
        <taxon>Magnoliopsida</taxon>
        <taxon>eudicotyledons</taxon>
        <taxon>Gunneridae</taxon>
        <taxon>Pentapetalae</taxon>
        <taxon>asterids</taxon>
        <taxon>lamiids</taxon>
        <taxon>Lamiales</taxon>
        <taxon>Orobanchaceae</taxon>
        <taxon>Buchnereae</taxon>
        <taxon>Striga</taxon>
    </lineage>
</organism>
<dbReference type="AlphaFoldDB" id="A0A5A7PUT2"/>
<feature type="region of interest" description="Disordered" evidence="1">
    <location>
        <begin position="1"/>
        <end position="25"/>
    </location>
</feature>
<evidence type="ECO:0000313" key="3">
    <source>
        <dbReference type="Proteomes" id="UP000325081"/>
    </source>
</evidence>
<evidence type="ECO:0000313" key="2">
    <source>
        <dbReference type="EMBL" id="GER36312.1"/>
    </source>
</evidence>
<name>A0A5A7PUT2_STRAF</name>
<proteinExistence type="predicted"/>